<reference evidence="1 2" key="1">
    <citation type="submission" date="2022-07" db="EMBL/GenBank/DDBJ databases">
        <title>Fecal culturing of patients with breast cancer.</title>
        <authorList>
            <person name="Teng N.M.Y."/>
            <person name="Kiu R."/>
            <person name="Evans R."/>
            <person name="Baker D.J."/>
            <person name="Zenner C."/>
            <person name="Robinson S.D."/>
            <person name="Hall L.J."/>
        </authorList>
    </citation>
    <scope>NUCLEOTIDE SEQUENCE [LARGE SCALE GENOMIC DNA]</scope>
    <source>
        <strain evidence="1 2">LH1063</strain>
    </source>
</reference>
<gene>
    <name evidence="1" type="ORF">NMU02_01825</name>
</gene>
<dbReference type="Proteomes" id="UP001205603">
    <property type="component" value="Unassembled WGS sequence"/>
</dbReference>
<accession>A0ABT1MDX5</accession>
<comment type="caution">
    <text evidence="1">The sequence shown here is derived from an EMBL/GenBank/DDBJ whole genome shotgun (WGS) entry which is preliminary data.</text>
</comment>
<protein>
    <submittedName>
        <fullName evidence="1">Uncharacterized protein</fullName>
    </submittedName>
</protein>
<keyword evidence="2" id="KW-1185">Reference proteome</keyword>
<dbReference type="EMBL" id="JANDHW010000001">
    <property type="protein sequence ID" value="MCP9610830.1"/>
    <property type="molecule type" value="Genomic_DNA"/>
</dbReference>
<sequence>MRFSIIKVEELIKRGFETSTWRKSNDGQYALVHTEHVELAFPELTENSLVYQGSVSSNPLGTQTYYNDSSEFSELLASRNWITPETIGN</sequence>
<name>A0ABT1MDX5_9BACT</name>
<evidence type="ECO:0000313" key="1">
    <source>
        <dbReference type="EMBL" id="MCP9610830.1"/>
    </source>
</evidence>
<proteinExistence type="predicted"/>
<organism evidence="1 2">
    <name type="scientific">Coprobacter tertius</name>
    <dbReference type="NCBI Taxonomy" id="2944915"/>
    <lineage>
        <taxon>Bacteria</taxon>
        <taxon>Pseudomonadati</taxon>
        <taxon>Bacteroidota</taxon>
        <taxon>Bacteroidia</taxon>
        <taxon>Bacteroidales</taxon>
        <taxon>Barnesiellaceae</taxon>
        <taxon>Coprobacter</taxon>
    </lineage>
</organism>
<evidence type="ECO:0000313" key="2">
    <source>
        <dbReference type="Proteomes" id="UP001205603"/>
    </source>
</evidence>
<dbReference type="RefSeq" id="WP_255025413.1">
    <property type="nucleotide sequence ID" value="NZ_JANDHW010000001.1"/>
</dbReference>